<keyword evidence="3" id="KW-1185">Reference proteome</keyword>
<accession>A0A9N8DB87</accession>
<evidence type="ECO:0000256" key="1">
    <source>
        <dbReference type="SAM" id="MobiDB-lite"/>
    </source>
</evidence>
<comment type="caution">
    <text evidence="2">The sequence shown here is derived from an EMBL/GenBank/DDBJ whole genome shotgun (WGS) entry which is preliminary data.</text>
</comment>
<name>A0A9N8DB87_9STRA</name>
<dbReference type="Proteomes" id="UP001153069">
    <property type="component" value="Unassembled WGS sequence"/>
</dbReference>
<gene>
    <name evidence="2" type="ORF">SEMRO_21_G014821.1</name>
</gene>
<sequence>MRSNGETKRFVLLIVSNLTRCIQRYCCVSIGTAVCGDGGSLVHHGYQKASVEYYCNYNPGCDCHTSEASKRPFPLRTKDSSDYDQEEDAALVPTDRKESLDEDGASFNPPPRTLNGIRLTVPD</sequence>
<evidence type="ECO:0000313" key="3">
    <source>
        <dbReference type="Proteomes" id="UP001153069"/>
    </source>
</evidence>
<feature type="region of interest" description="Disordered" evidence="1">
    <location>
        <begin position="65"/>
        <end position="123"/>
    </location>
</feature>
<organism evidence="2 3">
    <name type="scientific">Seminavis robusta</name>
    <dbReference type="NCBI Taxonomy" id="568900"/>
    <lineage>
        <taxon>Eukaryota</taxon>
        <taxon>Sar</taxon>
        <taxon>Stramenopiles</taxon>
        <taxon>Ochrophyta</taxon>
        <taxon>Bacillariophyta</taxon>
        <taxon>Bacillariophyceae</taxon>
        <taxon>Bacillariophycidae</taxon>
        <taxon>Naviculales</taxon>
        <taxon>Naviculaceae</taxon>
        <taxon>Seminavis</taxon>
    </lineage>
</organism>
<dbReference type="EMBL" id="CAICTM010000021">
    <property type="protein sequence ID" value="CAB9497536.1"/>
    <property type="molecule type" value="Genomic_DNA"/>
</dbReference>
<feature type="compositionally biased region" description="Basic and acidic residues" evidence="1">
    <location>
        <begin position="65"/>
        <end position="81"/>
    </location>
</feature>
<reference evidence="2" key="1">
    <citation type="submission" date="2020-06" db="EMBL/GenBank/DDBJ databases">
        <authorList>
            <consortium name="Plant Systems Biology data submission"/>
        </authorList>
    </citation>
    <scope>NUCLEOTIDE SEQUENCE</scope>
    <source>
        <strain evidence="2">D6</strain>
    </source>
</reference>
<dbReference type="AlphaFoldDB" id="A0A9N8DB87"/>
<evidence type="ECO:0000313" key="2">
    <source>
        <dbReference type="EMBL" id="CAB9497536.1"/>
    </source>
</evidence>
<proteinExistence type="predicted"/>
<protein>
    <submittedName>
        <fullName evidence="2">Uncharacterized protein</fullName>
    </submittedName>
</protein>